<sequence length="415" mass="44656">MNKRRVVVTGLGAVTPIGIGIKEYWQGLLEGRNGVDLITRFDTTYFDTKFAAEVKNFKPENYFDKKNIKRLDPFTQFALVSAHEAVEDSALNLDKINKDRVGVIFGSGIGGIEALKTEHFKYFEAKNPNVISPFFVPMMIADLAAGQISIKYGFKGPNYATTSACATSSHAIADAFMLIQRGNADIMVTGGSEASVSEMAIGGFNAMKALSTWNDRYKEASRPFDKDRNGFVMGEGAGTIILEELNHALSRGAKIYAEIAGIGLTGDAYHITAPAPGGEGAVRSMREAIADAGLKPEDIDHINAHGTSTPYNDVNETKAIKTVFGDHAYKLIVNSTKSMTGHLLGAAGGIEAIATVLAIYNDIIPPTINLTNPDPECDLNYSPLVATQKTVRAAISNTFGFGGHNASLLFIKFEE</sequence>
<evidence type="ECO:0000256" key="1">
    <source>
        <dbReference type="ARBA" id="ARBA00005194"/>
    </source>
</evidence>
<dbReference type="AlphaFoldDB" id="A0A832DL13"/>
<dbReference type="EMBL" id="DSVI01000009">
    <property type="protein sequence ID" value="HGT47984.1"/>
    <property type="molecule type" value="Genomic_DNA"/>
</dbReference>
<comment type="similarity">
    <text evidence="2 11 13">Belongs to the thiolase-like superfamily. Beta-ketoacyl-ACP synthases family.</text>
</comment>
<dbReference type="UniPathway" id="UPA00094"/>
<evidence type="ECO:0000256" key="13">
    <source>
        <dbReference type="RuleBase" id="RU003694"/>
    </source>
</evidence>
<proteinExistence type="inferred from homology"/>
<dbReference type="GO" id="GO:0006633">
    <property type="term" value="P:fatty acid biosynthetic process"/>
    <property type="evidence" value="ECO:0007669"/>
    <property type="project" value="UniProtKB-UniRule"/>
</dbReference>
<evidence type="ECO:0000313" key="15">
    <source>
        <dbReference type="EMBL" id="HGT47984.1"/>
    </source>
</evidence>
<keyword evidence="5 11" id="KW-0444">Lipid biosynthesis</keyword>
<dbReference type="InterPro" id="IPR017568">
    <property type="entry name" value="3-oxoacyl-ACP_synth-2"/>
</dbReference>
<dbReference type="InterPro" id="IPR020841">
    <property type="entry name" value="PKS_Beta-ketoAc_synthase_dom"/>
</dbReference>
<evidence type="ECO:0000256" key="8">
    <source>
        <dbReference type="ARBA" id="ARBA00023098"/>
    </source>
</evidence>
<organism evidence="15">
    <name type="scientific">Ignavibacterium album</name>
    <dbReference type="NCBI Taxonomy" id="591197"/>
    <lineage>
        <taxon>Bacteria</taxon>
        <taxon>Pseudomonadati</taxon>
        <taxon>Ignavibacteriota</taxon>
        <taxon>Ignavibacteria</taxon>
        <taxon>Ignavibacteriales</taxon>
        <taxon>Ignavibacteriaceae</taxon>
        <taxon>Ignavibacterium</taxon>
    </lineage>
</organism>
<evidence type="ECO:0000256" key="4">
    <source>
        <dbReference type="ARBA" id="ARBA00014657"/>
    </source>
</evidence>
<dbReference type="NCBIfam" id="TIGR03150">
    <property type="entry name" value="fabF"/>
    <property type="match status" value="1"/>
</dbReference>
<evidence type="ECO:0000259" key="14">
    <source>
        <dbReference type="PROSITE" id="PS52004"/>
    </source>
</evidence>
<dbReference type="EC" id="2.3.1.179" evidence="3 11"/>
<dbReference type="InterPro" id="IPR018201">
    <property type="entry name" value="Ketoacyl_synth_AS"/>
</dbReference>
<dbReference type="Pfam" id="PF02801">
    <property type="entry name" value="Ketoacyl-synt_C"/>
    <property type="match status" value="1"/>
</dbReference>
<evidence type="ECO:0000256" key="6">
    <source>
        <dbReference type="ARBA" id="ARBA00022679"/>
    </source>
</evidence>
<dbReference type="SMART" id="SM00825">
    <property type="entry name" value="PKS_KS"/>
    <property type="match status" value="1"/>
</dbReference>
<keyword evidence="9 11" id="KW-0275">Fatty acid biosynthesis</keyword>
<comment type="caution">
    <text evidence="15">The sequence shown here is derived from an EMBL/GenBank/DDBJ whole genome shotgun (WGS) entry which is preliminary data.</text>
</comment>
<evidence type="ECO:0000256" key="12">
    <source>
        <dbReference type="PIRSR" id="PIRSR000447-1"/>
    </source>
</evidence>
<dbReference type="Pfam" id="PF00109">
    <property type="entry name" value="ketoacyl-synt"/>
    <property type="match status" value="1"/>
</dbReference>
<name>A0A832DL13_9BACT</name>
<evidence type="ECO:0000256" key="10">
    <source>
        <dbReference type="ARBA" id="ARBA00023315"/>
    </source>
</evidence>
<evidence type="ECO:0000256" key="5">
    <source>
        <dbReference type="ARBA" id="ARBA00022516"/>
    </source>
</evidence>
<keyword evidence="6 11" id="KW-0808">Transferase</keyword>
<feature type="domain" description="Ketosynthase family 3 (KS3)" evidence="14">
    <location>
        <begin position="3"/>
        <end position="412"/>
    </location>
</feature>
<dbReference type="InterPro" id="IPR014030">
    <property type="entry name" value="Ketoacyl_synth_N"/>
</dbReference>
<dbReference type="InterPro" id="IPR000794">
    <property type="entry name" value="Beta-ketoacyl_synthase"/>
</dbReference>
<evidence type="ECO:0000256" key="2">
    <source>
        <dbReference type="ARBA" id="ARBA00008467"/>
    </source>
</evidence>
<keyword evidence="10 11" id="KW-0012">Acyltransferase</keyword>
<evidence type="ECO:0000256" key="9">
    <source>
        <dbReference type="ARBA" id="ARBA00023160"/>
    </source>
</evidence>
<dbReference type="NCBIfam" id="NF005589">
    <property type="entry name" value="PRK07314.1"/>
    <property type="match status" value="1"/>
</dbReference>
<dbReference type="GO" id="GO:0004315">
    <property type="term" value="F:3-oxoacyl-[acyl-carrier-protein] synthase activity"/>
    <property type="evidence" value="ECO:0007669"/>
    <property type="project" value="UniProtKB-UniRule"/>
</dbReference>
<dbReference type="Gene3D" id="3.40.47.10">
    <property type="match status" value="1"/>
</dbReference>
<dbReference type="CDD" id="cd00834">
    <property type="entry name" value="KAS_I_II"/>
    <property type="match status" value="1"/>
</dbReference>
<dbReference type="NCBIfam" id="NF004970">
    <property type="entry name" value="PRK06333.1"/>
    <property type="match status" value="1"/>
</dbReference>
<dbReference type="PANTHER" id="PTHR11712">
    <property type="entry name" value="POLYKETIDE SYNTHASE-RELATED"/>
    <property type="match status" value="1"/>
</dbReference>
<reference evidence="15" key="1">
    <citation type="journal article" date="2020" name="mSystems">
        <title>Genome- and Community-Level Interaction Insights into Carbon Utilization and Element Cycling Functions of Hydrothermarchaeota in Hydrothermal Sediment.</title>
        <authorList>
            <person name="Zhou Z."/>
            <person name="Liu Y."/>
            <person name="Xu W."/>
            <person name="Pan J."/>
            <person name="Luo Z.H."/>
            <person name="Li M."/>
        </authorList>
    </citation>
    <scope>NUCLEOTIDE SEQUENCE [LARGE SCALE GENOMIC DNA]</scope>
    <source>
        <strain evidence="15">SpSt-500</strain>
    </source>
</reference>
<comment type="function">
    <text evidence="11">Involved in the type II fatty acid elongation cycle. Catalyzes the elongation of a wide range of acyl-ACP by the addition of two carbons from malonyl-ACP to an acyl acceptor. Can efficiently catalyze the conversion of palmitoleoyl-ACP (cis-hexadec-9-enoyl-ACP) to cis-vaccenoyl-ACP (cis-octadec-11-enoyl-ACP), an essential step in the thermal regulation of fatty acid composition.</text>
</comment>
<keyword evidence="8" id="KW-0443">Lipid metabolism</keyword>
<dbReference type="GO" id="GO:0005829">
    <property type="term" value="C:cytosol"/>
    <property type="evidence" value="ECO:0007669"/>
    <property type="project" value="TreeGrafter"/>
</dbReference>
<evidence type="ECO:0000256" key="7">
    <source>
        <dbReference type="ARBA" id="ARBA00022832"/>
    </source>
</evidence>
<dbReference type="PIRSF" id="PIRSF000447">
    <property type="entry name" value="KAS_II"/>
    <property type="match status" value="1"/>
</dbReference>
<dbReference type="SUPFAM" id="SSF53901">
    <property type="entry name" value="Thiolase-like"/>
    <property type="match status" value="2"/>
</dbReference>
<dbReference type="InterPro" id="IPR016039">
    <property type="entry name" value="Thiolase-like"/>
</dbReference>
<comment type="catalytic activity">
    <reaction evidence="11">
        <text>a fatty acyl-[ACP] + malonyl-[ACP] + H(+) = a 3-oxoacyl-[ACP] + holo-[ACP] + CO2</text>
        <dbReference type="Rhea" id="RHEA:22836"/>
        <dbReference type="Rhea" id="RHEA-COMP:9623"/>
        <dbReference type="Rhea" id="RHEA-COMP:9685"/>
        <dbReference type="Rhea" id="RHEA-COMP:9916"/>
        <dbReference type="Rhea" id="RHEA-COMP:14125"/>
        <dbReference type="ChEBI" id="CHEBI:15378"/>
        <dbReference type="ChEBI" id="CHEBI:16526"/>
        <dbReference type="ChEBI" id="CHEBI:64479"/>
        <dbReference type="ChEBI" id="CHEBI:78449"/>
        <dbReference type="ChEBI" id="CHEBI:78776"/>
        <dbReference type="ChEBI" id="CHEBI:138651"/>
    </reaction>
</comment>
<evidence type="ECO:0000256" key="3">
    <source>
        <dbReference type="ARBA" id="ARBA00012356"/>
    </source>
</evidence>
<comment type="pathway">
    <text evidence="1 11">Lipid metabolism; fatty acid biosynthesis.</text>
</comment>
<gene>
    <name evidence="15" type="primary">fabF</name>
    <name evidence="15" type="ORF">ENS56_08115</name>
</gene>
<dbReference type="PROSITE" id="PS00606">
    <property type="entry name" value="KS3_1"/>
    <property type="match status" value="1"/>
</dbReference>
<feature type="active site" description="For beta-ketoacyl synthase activity" evidence="12">
    <location>
        <position position="165"/>
    </location>
</feature>
<dbReference type="InterPro" id="IPR014031">
    <property type="entry name" value="Ketoacyl_synth_C"/>
</dbReference>
<dbReference type="PROSITE" id="PS52004">
    <property type="entry name" value="KS3_2"/>
    <property type="match status" value="1"/>
</dbReference>
<comment type="catalytic activity">
    <reaction evidence="11">
        <text>(9Z)-hexadecenoyl-[ACP] + malonyl-[ACP] + H(+) = 3-oxo-(11Z)-octadecenoyl-[ACP] + holo-[ACP] + CO2</text>
        <dbReference type="Rhea" id="RHEA:55040"/>
        <dbReference type="Rhea" id="RHEA-COMP:9623"/>
        <dbReference type="Rhea" id="RHEA-COMP:9685"/>
        <dbReference type="Rhea" id="RHEA-COMP:10800"/>
        <dbReference type="Rhea" id="RHEA-COMP:14074"/>
        <dbReference type="ChEBI" id="CHEBI:15378"/>
        <dbReference type="ChEBI" id="CHEBI:16526"/>
        <dbReference type="ChEBI" id="CHEBI:64479"/>
        <dbReference type="ChEBI" id="CHEBI:78449"/>
        <dbReference type="ChEBI" id="CHEBI:83989"/>
        <dbReference type="ChEBI" id="CHEBI:138538"/>
        <dbReference type="EC" id="2.3.1.179"/>
    </reaction>
</comment>
<evidence type="ECO:0000256" key="11">
    <source>
        <dbReference type="PIRNR" id="PIRNR000447"/>
    </source>
</evidence>
<protein>
    <recommendedName>
        <fullName evidence="4 11">3-oxoacyl-[acyl-carrier-protein] synthase 2</fullName>
        <ecNumber evidence="3 11">2.3.1.179</ecNumber>
    </recommendedName>
</protein>
<dbReference type="FunFam" id="3.40.47.10:FF:000009">
    <property type="entry name" value="3-oxoacyl-[acyl-carrier-protein] synthase 2"/>
    <property type="match status" value="1"/>
</dbReference>
<keyword evidence="7" id="KW-0276">Fatty acid metabolism</keyword>
<dbReference type="PANTHER" id="PTHR11712:SF336">
    <property type="entry name" value="3-OXOACYL-[ACYL-CARRIER-PROTEIN] SYNTHASE, MITOCHONDRIAL"/>
    <property type="match status" value="1"/>
</dbReference>
<accession>A0A832DL13</accession>